<dbReference type="Pfam" id="PF13751">
    <property type="entry name" value="DDE_Tnp_1_6"/>
    <property type="match status" value="1"/>
</dbReference>
<accession>A0A831WBF0</accession>
<evidence type="ECO:0000259" key="1">
    <source>
        <dbReference type="Pfam" id="PF13751"/>
    </source>
</evidence>
<evidence type="ECO:0000313" key="2">
    <source>
        <dbReference type="EMBL" id="HEC06305.1"/>
    </source>
</evidence>
<organism evidence="2">
    <name type="scientific">Thiolapillus brandeum</name>
    <dbReference type="NCBI Taxonomy" id="1076588"/>
    <lineage>
        <taxon>Bacteria</taxon>
        <taxon>Pseudomonadati</taxon>
        <taxon>Pseudomonadota</taxon>
        <taxon>Gammaproteobacteria</taxon>
        <taxon>Chromatiales</taxon>
        <taxon>Sedimenticolaceae</taxon>
        <taxon>Thiolapillus</taxon>
    </lineage>
</organism>
<dbReference type="EMBL" id="DRLF01000200">
    <property type="protein sequence ID" value="HEC06305.1"/>
    <property type="molecule type" value="Genomic_DNA"/>
</dbReference>
<dbReference type="Proteomes" id="UP000886339">
    <property type="component" value="Unassembled WGS sequence"/>
</dbReference>
<sequence length="191" mass="21853">MAGRRILRSLIADSRFRKRDPSFAEAGKYKTPKPLPKRFRLRKFRCAPDHSPAPVPRENPCTAMVSMYGSITEPASSLPRPSPPVSPAISVPNASRAHTREALDNWCSSIQNKKQQPPTLIDKMKQKIDSLRGRMIYSRRLDTVEPPFGVLRYHKDLERFTLRSRKKANGQWKLYALAHNIEKLAHDRARG</sequence>
<reference evidence="2" key="1">
    <citation type="journal article" date="2020" name="mSystems">
        <title>Genome- and Community-Level Interaction Insights into Carbon Utilization and Element Cycling Functions of Hydrothermarchaeota in Hydrothermal Sediment.</title>
        <authorList>
            <person name="Zhou Z."/>
            <person name="Liu Y."/>
            <person name="Xu W."/>
            <person name="Pan J."/>
            <person name="Luo Z.H."/>
            <person name="Li M."/>
        </authorList>
    </citation>
    <scope>NUCLEOTIDE SEQUENCE [LARGE SCALE GENOMIC DNA]</scope>
    <source>
        <strain evidence="2">HyVt-458</strain>
    </source>
</reference>
<gene>
    <name evidence="2" type="ORF">ENJ12_05615</name>
</gene>
<dbReference type="AlphaFoldDB" id="A0A831WBF0"/>
<proteinExistence type="predicted"/>
<feature type="domain" description="Transposase DDE" evidence="1">
    <location>
        <begin position="121"/>
        <end position="185"/>
    </location>
</feature>
<protein>
    <recommendedName>
        <fullName evidence="1">Transposase DDE domain-containing protein</fullName>
    </recommendedName>
</protein>
<name>A0A831WBF0_9GAMM</name>
<dbReference type="InterPro" id="IPR025668">
    <property type="entry name" value="Tnp_DDE_dom"/>
</dbReference>
<comment type="caution">
    <text evidence="2">The sequence shown here is derived from an EMBL/GenBank/DDBJ whole genome shotgun (WGS) entry which is preliminary data.</text>
</comment>